<dbReference type="Pfam" id="PF00026">
    <property type="entry name" value="Asp"/>
    <property type="match status" value="1"/>
</dbReference>
<dbReference type="PROSITE" id="PS51767">
    <property type="entry name" value="PEPTIDASE_A1"/>
    <property type="match status" value="1"/>
</dbReference>
<dbReference type="GO" id="GO:0006508">
    <property type="term" value="P:proteolysis"/>
    <property type="evidence" value="ECO:0007669"/>
    <property type="project" value="InterPro"/>
</dbReference>
<sequence>MESRSVTTDNSLAFSFTPSGNWDGNDGGWSTFAISVGTPAQIFRVLPSTNGLETWIPMADNCSQGMAWCGNARGVEPFNGGFSNPYTGSPNELLTSTLDAGVTCTADRSPMCINCVSVDGKCTNGPCTGRNCCGDPPGNCNSQGCNGLSGICTGSYIGCPCVGVDFNAAPNTQSNRGAFSALVASGFMTNQSSTWSERGNYPLLTENFLNIQSYGQYGLDTVGLGVDPSAGLTLSKTVVTGISTEPFYLGNLGLKSSHSTGLNDSTATFMTQLKTQNLIPSLSYGYTAGALYLEQPVLGSLTLGGYDSSRFLQNSVTFPLGGNDSKSLVVRIQSISATETLTNNVTLLSTGVAALIDSTLSFIWLPLSVCQAFEQAFGLTWNASKELYLVNDTVHQQLLSKNPSVTFTLGNLTSEHGSVNITLPYGAFDLQASSPIFPNGTNYFPLRRASNAQQYTLGRAFLQEAYLLVDYEQSNFSVSQAQFLGNNNSNIITIDHSNKSSATNTTASSGQPSHHLNRAALAGVVAGPSIAIIVLCTLAFFVFRAFRRRPASHYYDTSTSSTSPIEKKDNWPSSPSNRSNVPNQHILQAIVSADSENSLHTAQMIGELEDMQNVPPGAPRAVVPPWAKSRQELAGCNVSKELPQTPLPSRPRTPTRRAKHIYEPAADEHGIAQYKR</sequence>
<dbReference type="Proteomes" id="UP001276659">
    <property type="component" value="Unassembled WGS sequence"/>
</dbReference>
<name>A0AAE0DL06_9LECA</name>
<evidence type="ECO:0000313" key="6">
    <source>
        <dbReference type="Proteomes" id="UP001276659"/>
    </source>
</evidence>
<keyword evidence="3" id="KW-0812">Transmembrane</keyword>
<feature type="domain" description="Peptidase A1" evidence="4">
    <location>
        <begin position="30"/>
        <end position="479"/>
    </location>
</feature>
<keyword evidence="6" id="KW-1185">Reference proteome</keyword>
<comment type="similarity">
    <text evidence="1">Belongs to the peptidase A1 family.</text>
</comment>
<organism evidence="5 6">
    <name type="scientific">Lepraria neglecta</name>
    <dbReference type="NCBI Taxonomy" id="209136"/>
    <lineage>
        <taxon>Eukaryota</taxon>
        <taxon>Fungi</taxon>
        <taxon>Dikarya</taxon>
        <taxon>Ascomycota</taxon>
        <taxon>Pezizomycotina</taxon>
        <taxon>Lecanoromycetes</taxon>
        <taxon>OSLEUM clade</taxon>
        <taxon>Lecanoromycetidae</taxon>
        <taxon>Lecanorales</taxon>
        <taxon>Lecanorineae</taxon>
        <taxon>Stereocaulaceae</taxon>
        <taxon>Lepraria</taxon>
    </lineage>
</organism>
<evidence type="ECO:0000256" key="2">
    <source>
        <dbReference type="SAM" id="MobiDB-lite"/>
    </source>
</evidence>
<evidence type="ECO:0000256" key="1">
    <source>
        <dbReference type="ARBA" id="ARBA00007447"/>
    </source>
</evidence>
<keyword evidence="3" id="KW-1133">Transmembrane helix</keyword>
<dbReference type="InterPro" id="IPR021109">
    <property type="entry name" value="Peptidase_aspartic_dom_sf"/>
</dbReference>
<comment type="caution">
    <text evidence="5">The sequence shown here is derived from an EMBL/GenBank/DDBJ whole genome shotgun (WGS) entry which is preliminary data.</text>
</comment>
<feature type="compositionally biased region" description="Low complexity" evidence="2">
    <location>
        <begin position="571"/>
        <end position="581"/>
    </location>
</feature>
<dbReference type="SUPFAM" id="SSF50630">
    <property type="entry name" value="Acid proteases"/>
    <property type="match status" value="1"/>
</dbReference>
<proteinExistence type="inferred from homology"/>
<feature type="compositionally biased region" description="Basic and acidic residues" evidence="2">
    <location>
        <begin position="660"/>
        <end position="670"/>
    </location>
</feature>
<evidence type="ECO:0000313" key="5">
    <source>
        <dbReference type="EMBL" id="KAK3173185.1"/>
    </source>
</evidence>
<keyword evidence="3" id="KW-0472">Membrane</keyword>
<evidence type="ECO:0000259" key="4">
    <source>
        <dbReference type="PROSITE" id="PS51767"/>
    </source>
</evidence>
<dbReference type="InterPro" id="IPR001461">
    <property type="entry name" value="Aspartic_peptidase_A1"/>
</dbReference>
<gene>
    <name evidence="5" type="ORF">OEA41_006514</name>
</gene>
<evidence type="ECO:0000256" key="3">
    <source>
        <dbReference type="SAM" id="Phobius"/>
    </source>
</evidence>
<dbReference type="AlphaFoldDB" id="A0AAE0DL06"/>
<dbReference type="InterPro" id="IPR033121">
    <property type="entry name" value="PEPTIDASE_A1"/>
</dbReference>
<dbReference type="Gene3D" id="2.40.70.10">
    <property type="entry name" value="Acid Proteases"/>
    <property type="match status" value="2"/>
</dbReference>
<feature type="transmembrane region" description="Helical" evidence="3">
    <location>
        <begin position="519"/>
        <end position="543"/>
    </location>
</feature>
<reference evidence="5" key="1">
    <citation type="submission" date="2022-11" db="EMBL/GenBank/DDBJ databases">
        <title>Chromosomal genome sequence assembly and mating type (MAT) locus characterization of the leprose asexual lichenized fungus Lepraria neglecta (Nyl.) Erichsen.</title>
        <authorList>
            <person name="Allen J.L."/>
            <person name="Pfeffer B."/>
        </authorList>
    </citation>
    <scope>NUCLEOTIDE SEQUENCE</scope>
    <source>
        <strain evidence="5">Allen 5258</strain>
    </source>
</reference>
<dbReference type="EMBL" id="JASNWA010000007">
    <property type="protein sequence ID" value="KAK3173185.1"/>
    <property type="molecule type" value="Genomic_DNA"/>
</dbReference>
<dbReference type="PANTHER" id="PTHR47966">
    <property type="entry name" value="BETA-SITE APP-CLEAVING ENZYME, ISOFORM A-RELATED"/>
    <property type="match status" value="1"/>
</dbReference>
<protein>
    <recommendedName>
        <fullName evidence="4">Peptidase A1 domain-containing protein</fullName>
    </recommendedName>
</protein>
<accession>A0AAE0DL06</accession>
<dbReference type="GO" id="GO:0004190">
    <property type="term" value="F:aspartic-type endopeptidase activity"/>
    <property type="evidence" value="ECO:0007669"/>
    <property type="project" value="InterPro"/>
</dbReference>
<feature type="region of interest" description="Disordered" evidence="2">
    <location>
        <begin position="554"/>
        <end position="581"/>
    </location>
</feature>
<dbReference type="PANTHER" id="PTHR47966:SF51">
    <property type="entry name" value="BETA-SITE APP-CLEAVING ENZYME, ISOFORM A-RELATED"/>
    <property type="match status" value="1"/>
</dbReference>
<feature type="region of interest" description="Disordered" evidence="2">
    <location>
        <begin position="634"/>
        <end position="676"/>
    </location>
</feature>
<dbReference type="GO" id="GO:0000324">
    <property type="term" value="C:fungal-type vacuole"/>
    <property type="evidence" value="ECO:0007669"/>
    <property type="project" value="TreeGrafter"/>
</dbReference>